<feature type="transmembrane region" description="Helical" evidence="1">
    <location>
        <begin position="43"/>
        <end position="70"/>
    </location>
</feature>
<feature type="transmembrane region" description="Helical" evidence="1">
    <location>
        <begin position="136"/>
        <end position="155"/>
    </location>
</feature>
<feature type="domain" description="DUF2062" evidence="2">
    <location>
        <begin position="24"/>
        <end position="165"/>
    </location>
</feature>
<accession>L9WSH9</accession>
<name>L9WSH9_9EURY</name>
<evidence type="ECO:0000256" key="1">
    <source>
        <dbReference type="SAM" id="Phobius"/>
    </source>
</evidence>
<reference evidence="3 4" key="1">
    <citation type="journal article" date="2014" name="PLoS Genet.">
        <title>Phylogenetically driven sequencing of extremely halophilic archaea reveals strategies for static and dynamic osmo-response.</title>
        <authorList>
            <person name="Becker E.A."/>
            <person name="Seitzer P.M."/>
            <person name="Tritt A."/>
            <person name="Larsen D."/>
            <person name="Krusor M."/>
            <person name="Yao A.I."/>
            <person name="Wu D."/>
            <person name="Madern D."/>
            <person name="Eisen J.A."/>
            <person name="Darling A.E."/>
            <person name="Facciotti M.T."/>
        </authorList>
    </citation>
    <scope>NUCLEOTIDE SEQUENCE [LARGE SCALE GENOMIC DNA]</scope>
    <source>
        <strain evidence="3 4">DSM 18795</strain>
    </source>
</reference>
<dbReference type="PANTHER" id="PTHR40547">
    <property type="entry name" value="SLL0298 PROTEIN"/>
    <property type="match status" value="1"/>
</dbReference>
<keyword evidence="1" id="KW-0472">Membrane</keyword>
<dbReference type="EMBL" id="AOIA01000158">
    <property type="protein sequence ID" value="ELY52387.1"/>
    <property type="molecule type" value="Genomic_DNA"/>
</dbReference>
<dbReference type="PANTHER" id="PTHR40547:SF1">
    <property type="entry name" value="SLL0298 PROTEIN"/>
    <property type="match status" value="1"/>
</dbReference>
<evidence type="ECO:0000313" key="4">
    <source>
        <dbReference type="Proteomes" id="UP000011531"/>
    </source>
</evidence>
<proteinExistence type="predicted"/>
<keyword evidence="4" id="KW-1185">Reference proteome</keyword>
<keyword evidence="1" id="KW-0812">Transmembrane</keyword>
<gene>
    <name evidence="3" type="ORF">C492_19684</name>
</gene>
<dbReference type="Pfam" id="PF09835">
    <property type="entry name" value="DUF2062"/>
    <property type="match status" value="1"/>
</dbReference>
<evidence type="ECO:0000313" key="3">
    <source>
        <dbReference type="EMBL" id="ELY52387.1"/>
    </source>
</evidence>
<dbReference type="AlphaFoldDB" id="L9WSH9"/>
<comment type="caution">
    <text evidence="3">The sequence shown here is derived from an EMBL/GenBank/DDBJ whole genome shotgun (WGS) entry which is preliminary data.</text>
</comment>
<dbReference type="Proteomes" id="UP000011531">
    <property type="component" value="Unassembled WGS sequence"/>
</dbReference>
<evidence type="ECO:0000259" key="2">
    <source>
        <dbReference type="Pfam" id="PF09835"/>
    </source>
</evidence>
<organism evidence="3 4">
    <name type="scientific">Natronococcus jeotgali DSM 18795</name>
    <dbReference type="NCBI Taxonomy" id="1227498"/>
    <lineage>
        <taxon>Archaea</taxon>
        <taxon>Methanobacteriati</taxon>
        <taxon>Methanobacteriota</taxon>
        <taxon>Stenosarchaea group</taxon>
        <taxon>Halobacteria</taxon>
        <taxon>Halobacteriales</taxon>
        <taxon>Natrialbaceae</taxon>
        <taxon>Natronococcus</taxon>
    </lineage>
</organism>
<keyword evidence="1" id="KW-1133">Transmembrane helix</keyword>
<dbReference type="InterPro" id="IPR018639">
    <property type="entry name" value="DUF2062"/>
</dbReference>
<protein>
    <recommendedName>
        <fullName evidence="2">DUF2062 domain-containing protein</fullName>
    </recommendedName>
</protein>
<dbReference type="STRING" id="1227498.C492_19684"/>
<sequence>MAGPTGSLRQSVIRERLARHRARIRRKLMAAFREEHTPHEIGLSFAVGIFVTALPTGGLGLGVLAGLAAWKSWVSKPATIAAVAVLNPLIKPAVYVASYQLGGAFLGGGSLRPVDAAASLSRGSITEIAGTAARQLLVGNLLLAAALSVSSYAVVARLTRAHRERGSDRPDRSTVSAVLGLFRR</sequence>